<name>A0A9P1DM31_9DINO</name>
<dbReference type="Proteomes" id="UP001152797">
    <property type="component" value="Unassembled WGS sequence"/>
</dbReference>
<comment type="caution">
    <text evidence="1">The sequence shown here is derived from an EMBL/GenBank/DDBJ whole genome shotgun (WGS) entry which is preliminary data.</text>
</comment>
<evidence type="ECO:0000313" key="3">
    <source>
        <dbReference type="Proteomes" id="UP001152797"/>
    </source>
</evidence>
<dbReference type="EMBL" id="CAMXCT010005569">
    <property type="protein sequence ID" value="CAI4012770.1"/>
    <property type="molecule type" value="Genomic_DNA"/>
</dbReference>
<proteinExistence type="predicted"/>
<dbReference type="EMBL" id="CAMXCT030005569">
    <property type="protein sequence ID" value="CAL4800082.1"/>
    <property type="molecule type" value="Genomic_DNA"/>
</dbReference>
<dbReference type="EMBL" id="CAMXCT020005569">
    <property type="protein sequence ID" value="CAL1166145.1"/>
    <property type="molecule type" value="Genomic_DNA"/>
</dbReference>
<reference evidence="1" key="1">
    <citation type="submission" date="2022-10" db="EMBL/GenBank/DDBJ databases">
        <authorList>
            <person name="Chen Y."/>
            <person name="Dougan E. K."/>
            <person name="Chan C."/>
            <person name="Rhodes N."/>
            <person name="Thang M."/>
        </authorList>
    </citation>
    <scope>NUCLEOTIDE SEQUENCE</scope>
</reference>
<keyword evidence="3" id="KW-1185">Reference proteome</keyword>
<dbReference type="AlphaFoldDB" id="A0A9P1DM31"/>
<accession>A0A9P1DM31</accession>
<organism evidence="1">
    <name type="scientific">Cladocopium goreaui</name>
    <dbReference type="NCBI Taxonomy" id="2562237"/>
    <lineage>
        <taxon>Eukaryota</taxon>
        <taxon>Sar</taxon>
        <taxon>Alveolata</taxon>
        <taxon>Dinophyceae</taxon>
        <taxon>Suessiales</taxon>
        <taxon>Symbiodiniaceae</taxon>
        <taxon>Cladocopium</taxon>
    </lineage>
</organism>
<evidence type="ECO:0000313" key="2">
    <source>
        <dbReference type="EMBL" id="CAL4800082.1"/>
    </source>
</evidence>
<reference evidence="2 3" key="2">
    <citation type="submission" date="2024-05" db="EMBL/GenBank/DDBJ databases">
        <authorList>
            <person name="Chen Y."/>
            <person name="Shah S."/>
            <person name="Dougan E. K."/>
            <person name="Thang M."/>
            <person name="Chan C."/>
        </authorList>
    </citation>
    <scope>NUCLEOTIDE SEQUENCE [LARGE SCALE GENOMIC DNA]</scope>
</reference>
<sequence>MRYQSHGESHRCLACLLRLSSSSFDTQLDVQGQTSRHGFLAACMIQRIETHKKRMAQHGALGFQHVLRIKPIDVRRTDLTVQYGVPLRSFAKNSSDGMFIAFHALDLARGCSSLFLFDRNQKLQGICQYNNLQRPVLL</sequence>
<protein>
    <submittedName>
        <fullName evidence="1">Uncharacterized protein</fullName>
    </submittedName>
</protein>
<evidence type="ECO:0000313" key="1">
    <source>
        <dbReference type="EMBL" id="CAI4012770.1"/>
    </source>
</evidence>
<gene>
    <name evidence="1" type="ORF">C1SCF055_LOCUS37799</name>
</gene>